<evidence type="ECO:0000313" key="2">
    <source>
        <dbReference type="Proteomes" id="UP000250235"/>
    </source>
</evidence>
<sequence length="109" mass="12254">MFKLLCLTELCCPDLVPQQLSWLVHYAKQVIRSGTLQGTGLFPSALLYSQLAGEPAWCSLHSGSKLLNQLGRPLTVPARYLRPVQLRRPLTVPVWILQTKQGCAFHVER</sequence>
<evidence type="ECO:0000313" key="1">
    <source>
        <dbReference type="EMBL" id="KZV36164.1"/>
    </source>
</evidence>
<reference evidence="1 2" key="1">
    <citation type="journal article" date="2015" name="Proc. Natl. Acad. Sci. U.S.A.">
        <title>The resurrection genome of Boea hygrometrica: A blueprint for survival of dehydration.</title>
        <authorList>
            <person name="Xiao L."/>
            <person name="Yang G."/>
            <person name="Zhang L."/>
            <person name="Yang X."/>
            <person name="Zhao S."/>
            <person name="Ji Z."/>
            <person name="Zhou Q."/>
            <person name="Hu M."/>
            <person name="Wang Y."/>
            <person name="Chen M."/>
            <person name="Xu Y."/>
            <person name="Jin H."/>
            <person name="Xiao X."/>
            <person name="Hu G."/>
            <person name="Bao F."/>
            <person name="Hu Y."/>
            <person name="Wan P."/>
            <person name="Li L."/>
            <person name="Deng X."/>
            <person name="Kuang T."/>
            <person name="Xiang C."/>
            <person name="Zhu J.K."/>
            <person name="Oliver M.J."/>
            <person name="He Y."/>
        </authorList>
    </citation>
    <scope>NUCLEOTIDE SEQUENCE [LARGE SCALE GENOMIC DNA]</scope>
    <source>
        <strain evidence="2">cv. XS01</strain>
    </source>
</reference>
<keyword evidence="2" id="KW-1185">Reference proteome</keyword>
<gene>
    <name evidence="1" type="ORF">F511_22832</name>
</gene>
<protein>
    <submittedName>
        <fullName evidence="1">Mediator of RNA polymerase II transcription subunit 12-like</fullName>
    </submittedName>
</protein>
<proteinExistence type="predicted"/>
<organism evidence="1 2">
    <name type="scientific">Dorcoceras hygrometricum</name>
    <dbReference type="NCBI Taxonomy" id="472368"/>
    <lineage>
        <taxon>Eukaryota</taxon>
        <taxon>Viridiplantae</taxon>
        <taxon>Streptophyta</taxon>
        <taxon>Embryophyta</taxon>
        <taxon>Tracheophyta</taxon>
        <taxon>Spermatophyta</taxon>
        <taxon>Magnoliopsida</taxon>
        <taxon>eudicotyledons</taxon>
        <taxon>Gunneridae</taxon>
        <taxon>Pentapetalae</taxon>
        <taxon>asterids</taxon>
        <taxon>lamiids</taxon>
        <taxon>Lamiales</taxon>
        <taxon>Gesneriaceae</taxon>
        <taxon>Didymocarpoideae</taxon>
        <taxon>Trichosporeae</taxon>
        <taxon>Loxocarpinae</taxon>
        <taxon>Dorcoceras</taxon>
    </lineage>
</organism>
<accession>A0A2Z7BP78</accession>
<dbReference type="Proteomes" id="UP000250235">
    <property type="component" value="Unassembled WGS sequence"/>
</dbReference>
<dbReference type="AlphaFoldDB" id="A0A2Z7BP78"/>
<name>A0A2Z7BP78_9LAMI</name>
<dbReference type="EMBL" id="KV003920">
    <property type="protein sequence ID" value="KZV36164.1"/>
    <property type="molecule type" value="Genomic_DNA"/>
</dbReference>